<feature type="non-terminal residue" evidence="2">
    <location>
        <position position="109"/>
    </location>
</feature>
<dbReference type="InterPro" id="IPR027417">
    <property type="entry name" value="P-loop_NTPase"/>
</dbReference>
<gene>
    <name evidence="2" type="ORF">IAG11_23345</name>
</gene>
<comment type="caution">
    <text evidence="2">The sequence shown here is derived from an EMBL/GenBank/DDBJ whole genome shotgun (WGS) entry which is preliminary data.</text>
</comment>
<dbReference type="PANTHER" id="PTHR13696:SF99">
    <property type="entry name" value="COBYRINIC ACID AC-DIAMIDE SYNTHASE"/>
    <property type="match status" value="1"/>
</dbReference>
<feature type="domain" description="AAA" evidence="1">
    <location>
        <begin position="1"/>
        <end position="56"/>
    </location>
</feature>
<evidence type="ECO:0000259" key="1">
    <source>
        <dbReference type="Pfam" id="PF13614"/>
    </source>
</evidence>
<dbReference type="Proteomes" id="UP000634608">
    <property type="component" value="Unassembled WGS sequence"/>
</dbReference>
<dbReference type="Gene3D" id="3.40.50.300">
    <property type="entry name" value="P-loop containing nucleotide triphosphate hydrolases"/>
    <property type="match status" value="1"/>
</dbReference>
<dbReference type="RefSeq" id="WP_188147844.1">
    <property type="nucleotide sequence ID" value="NZ_JACSVK010000738.1"/>
</dbReference>
<dbReference type="Pfam" id="PF13614">
    <property type="entry name" value="AAA_31"/>
    <property type="match status" value="1"/>
</dbReference>
<dbReference type="CDD" id="cd02042">
    <property type="entry name" value="ParAB_family"/>
    <property type="match status" value="1"/>
</dbReference>
<dbReference type="AlphaFoldDB" id="A0A8I0FBJ6"/>
<dbReference type="SUPFAM" id="SSF52540">
    <property type="entry name" value="P-loop containing nucleoside triphosphate hydrolases"/>
    <property type="match status" value="1"/>
</dbReference>
<dbReference type="InterPro" id="IPR050678">
    <property type="entry name" value="DNA_Partitioning_ATPase"/>
</dbReference>
<evidence type="ECO:0000313" key="3">
    <source>
        <dbReference type="Proteomes" id="UP000634608"/>
    </source>
</evidence>
<dbReference type="InterPro" id="IPR025669">
    <property type="entry name" value="AAA_dom"/>
</dbReference>
<accession>A0A8I0FBJ6</accession>
<evidence type="ECO:0000313" key="2">
    <source>
        <dbReference type="EMBL" id="MBD0222760.1"/>
    </source>
</evidence>
<dbReference type="PANTHER" id="PTHR13696">
    <property type="entry name" value="P-LOOP CONTAINING NUCLEOSIDE TRIPHOSPHATE HYDROLASE"/>
    <property type="match status" value="1"/>
</dbReference>
<proteinExistence type="predicted"/>
<sequence length="109" mass="12547">MKKIVITNEKGGIGKTSVAVHLAHYCYERGMRVLFVDMDKQGNSGFSLSKVAVEIKDTHSLFADIQNFETLDKYFVLFKGNKSLKSLFDPTEQEFKLDKVEEYQRNFKS</sequence>
<protein>
    <submittedName>
        <fullName evidence="2">AAA family ATPase</fullName>
    </submittedName>
</protein>
<name>A0A8I0FBJ6_ACIBA</name>
<organism evidence="2 3">
    <name type="scientific">Acinetobacter baumannii</name>
    <dbReference type="NCBI Taxonomy" id="470"/>
    <lineage>
        <taxon>Bacteria</taxon>
        <taxon>Pseudomonadati</taxon>
        <taxon>Pseudomonadota</taxon>
        <taxon>Gammaproteobacteria</taxon>
        <taxon>Moraxellales</taxon>
        <taxon>Moraxellaceae</taxon>
        <taxon>Acinetobacter</taxon>
        <taxon>Acinetobacter calcoaceticus/baumannii complex</taxon>
    </lineage>
</organism>
<reference evidence="2" key="1">
    <citation type="submission" date="2020-08" db="EMBL/GenBank/DDBJ databases">
        <title>Diversity of carbapenem-resistant Acinetobacter baumannii and bacteriophage-mediated spread of the Oxa23 carbapenemase.</title>
        <authorList>
            <person name="Abouelfetouh A."/>
            <person name="Mattock J."/>
            <person name="Turner D."/>
            <person name="Li E."/>
            <person name="Evans B.A."/>
        </authorList>
    </citation>
    <scope>NUCLEOTIDE SEQUENCE</scope>
    <source>
        <strain evidence="2">A86</strain>
    </source>
</reference>
<dbReference type="EMBL" id="JACSVK010000738">
    <property type="protein sequence ID" value="MBD0222760.1"/>
    <property type="molecule type" value="Genomic_DNA"/>
</dbReference>